<evidence type="ECO:0000256" key="2">
    <source>
        <dbReference type="ARBA" id="ARBA00022485"/>
    </source>
</evidence>
<keyword evidence="4" id="KW-0479">Metal-binding</keyword>
<gene>
    <name evidence="8" type="ORF">HLVA_09550</name>
</gene>
<dbReference type="SFLD" id="SFLDS00029">
    <property type="entry name" value="Radical_SAM"/>
    <property type="match status" value="1"/>
</dbReference>
<dbReference type="SFLD" id="SFLDG01082">
    <property type="entry name" value="B12-binding_domain_containing"/>
    <property type="match status" value="1"/>
</dbReference>
<accession>A0AAU9DVX8</accession>
<evidence type="ECO:0000313" key="8">
    <source>
        <dbReference type="EMBL" id="BDU50386.1"/>
    </source>
</evidence>
<dbReference type="PANTHER" id="PTHR11135">
    <property type="entry name" value="HISTONE ACETYLTRANSFERASE-RELATED"/>
    <property type="match status" value="1"/>
</dbReference>
<keyword evidence="9" id="KW-1185">Reference proteome</keyword>
<evidence type="ECO:0000259" key="7">
    <source>
        <dbReference type="PROSITE" id="PS51918"/>
    </source>
</evidence>
<dbReference type="InterPro" id="IPR007197">
    <property type="entry name" value="rSAM"/>
</dbReference>
<dbReference type="GO" id="GO:0005737">
    <property type="term" value="C:cytoplasm"/>
    <property type="evidence" value="ECO:0007669"/>
    <property type="project" value="TreeGrafter"/>
</dbReference>
<dbReference type="CDD" id="cd01335">
    <property type="entry name" value="Radical_SAM"/>
    <property type="match status" value="1"/>
</dbReference>
<dbReference type="InterPro" id="IPR039661">
    <property type="entry name" value="ELP3"/>
</dbReference>
<dbReference type="InterPro" id="IPR032432">
    <property type="entry name" value="Radical_SAM_C"/>
</dbReference>
<evidence type="ECO:0000256" key="3">
    <source>
        <dbReference type="ARBA" id="ARBA00022691"/>
    </source>
</evidence>
<dbReference type="EMBL" id="AP027059">
    <property type="protein sequence ID" value="BDU50386.1"/>
    <property type="molecule type" value="Genomic_DNA"/>
</dbReference>
<dbReference type="KEGG" id="haby:HLVA_09550"/>
<keyword evidence="2" id="KW-0004">4Fe-4S</keyword>
<dbReference type="PROSITE" id="PS51918">
    <property type="entry name" value="RADICAL_SAM"/>
    <property type="match status" value="1"/>
</dbReference>
<name>A0AAU9DVX8_9FUSO</name>
<protein>
    <submittedName>
        <fullName evidence="8">Coproporphyrinogen III oxidase</fullName>
    </submittedName>
</protein>
<dbReference type="InterPro" id="IPR058240">
    <property type="entry name" value="rSAM_sf"/>
</dbReference>
<dbReference type="GO" id="GO:0003824">
    <property type="term" value="F:catalytic activity"/>
    <property type="evidence" value="ECO:0007669"/>
    <property type="project" value="InterPro"/>
</dbReference>
<dbReference type="SFLD" id="SFLDG01086">
    <property type="entry name" value="elongater_protein-like"/>
    <property type="match status" value="1"/>
</dbReference>
<keyword evidence="5" id="KW-0408">Iron</keyword>
<dbReference type="GO" id="GO:0046872">
    <property type="term" value="F:metal ion binding"/>
    <property type="evidence" value="ECO:0007669"/>
    <property type="project" value="UniProtKB-KW"/>
</dbReference>
<dbReference type="GO" id="GO:0051539">
    <property type="term" value="F:4 iron, 4 sulfur cluster binding"/>
    <property type="evidence" value="ECO:0007669"/>
    <property type="project" value="UniProtKB-KW"/>
</dbReference>
<feature type="domain" description="Radical SAM core" evidence="7">
    <location>
        <begin position="1"/>
        <end position="233"/>
    </location>
</feature>
<reference evidence="8 9" key="1">
    <citation type="submission" date="2022-11" db="EMBL/GenBank/DDBJ databases">
        <title>Haliovirga abyssi gen. nov., sp. nov., a mesophilic fermentative bacterium isolated from the Iheya North hydrothermal field and the proposal of Haliovirgaceae fam. nov.</title>
        <authorList>
            <person name="Miyazaki U."/>
            <person name="Tame A."/>
            <person name="Miyazaki J."/>
            <person name="Takai K."/>
            <person name="Sawayama S."/>
            <person name="Kitajima M."/>
            <person name="Okamoto A."/>
            <person name="Nakagawa S."/>
        </authorList>
    </citation>
    <scope>NUCLEOTIDE SEQUENCE [LARGE SCALE GENOMIC DNA]</scope>
    <source>
        <strain evidence="8 9">IC12</strain>
    </source>
</reference>
<evidence type="ECO:0000313" key="9">
    <source>
        <dbReference type="Proteomes" id="UP001321582"/>
    </source>
</evidence>
<dbReference type="InterPro" id="IPR006638">
    <property type="entry name" value="Elp3/MiaA/NifB-like_rSAM"/>
</dbReference>
<sequence length="344" mass="39155">MKHYNIPIFIVHYGCPHMCVFCNQQNITGVITNIQPNEIRAIIEETLKTLPKNSEKEIAFFGGTFTGLPIKLQTEFLEVANEYIKKGLVNGIRMSTRPDYINREILDNLSKYNVTTIELGVQSFNTEVLKLSERGHSREDVFNASELIKEYGITLGLQIMPGLPGSTIESDIAGIEDILKIMPSLIRIYPTLVLENTKLNSMYKNEEYQPLSISDAVKITLPMIIKLELNGIKIIRVGLQPADDLRKEGVITAGPFHSSFREVVESEIYYEFLNIILKKEKELNVITNQSNISRIVGMNKVNLKKFNGKLNFNIDNSLEKELILVNKKSYKRKNILMALEMNNI</sequence>
<comment type="cofactor">
    <cofactor evidence="1">
        <name>[4Fe-4S] cluster</name>
        <dbReference type="ChEBI" id="CHEBI:49883"/>
    </cofactor>
</comment>
<evidence type="ECO:0000256" key="4">
    <source>
        <dbReference type="ARBA" id="ARBA00022723"/>
    </source>
</evidence>
<dbReference type="InterPro" id="IPR023404">
    <property type="entry name" value="rSAM_horseshoe"/>
</dbReference>
<dbReference type="Gene3D" id="3.80.30.20">
    <property type="entry name" value="tm_1862 like domain"/>
    <property type="match status" value="1"/>
</dbReference>
<dbReference type="SUPFAM" id="SSF102114">
    <property type="entry name" value="Radical SAM enzymes"/>
    <property type="match status" value="1"/>
</dbReference>
<evidence type="ECO:0000256" key="6">
    <source>
        <dbReference type="ARBA" id="ARBA00023014"/>
    </source>
</evidence>
<keyword evidence="3" id="KW-0949">S-adenosyl-L-methionine</keyword>
<dbReference type="Pfam" id="PF04055">
    <property type="entry name" value="Radical_SAM"/>
    <property type="match status" value="1"/>
</dbReference>
<keyword evidence="6" id="KW-0411">Iron-sulfur</keyword>
<dbReference type="GO" id="GO:0002926">
    <property type="term" value="P:tRNA wobble base 5-methoxycarbonylmethyl-2-thiouridinylation"/>
    <property type="evidence" value="ECO:0007669"/>
    <property type="project" value="TreeGrafter"/>
</dbReference>
<organism evidence="8 9">
    <name type="scientific">Haliovirga abyssi</name>
    <dbReference type="NCBI Taxonomy" id="2996794"/>
    <lineage>
        <taxon>Bacteria</taxon>
        <taxon>Fusobacteriati</taxon>
        <taxon>Fusobacteriota</taxon>
        <taxon>Fusobacteriia</taxon>
        <taxon>Fusobacteriales</taxon>
        <taxon>Haliovirgaceae</taxon>
        <taxon>Haliovirga</taxon>
    </lineage>
</organism>
<dbReference type="RefSeq" id="WP_307905318.1">
    <property type="nucleotide sequence ID" value="NZ_AP027059.1"/>
</dbReference>
<dbReference type="PANTHER" id="PTHR11135:SF0">
    <property type="entry name" value="ELONGATOR COMPLEX PROTEIN 3"/>
    <property type="match status" value="1"/>
</dbReference>
<dbReference type="Pfam" id="PF16199">
    <property type="entry name" value="Radical_SAM_C"/>
    <property type="match status" value="1"/>
</dbReference>
<dbReference type="Proteomes" id="UP001321582">
    <property type="component" value="Chromosome"/>
</dbReference>
<evidence type="ECO:0000256" key="5">
    <source>
        <dbReference type="ARBA" id="ARBA00023004"/>
    </source>
</evidence>
<dbReference type="SMART" id="SM00729">
    <property type="entry name" value="Elp3"/>
    <property type="match status" value="1"/>
</dbReference>
<proteinExistence type="predicted"/>
<dbReference type="AlphaFoldDB" id="A0AAU9DVX8"/>
<evidence type="ECO:0000256" key="1">
    <source>
        <dbReference type="ARBA" id="ARBA00001966"/>
    </source>
</evidence>